<comment type="caution">
    <text evidence="7">The sequence shown here is derived from an EMBL/GenBank/DDBJ whole genome shotgun (WGS) entry which is preliminary data.</text>
</comment>
<dbReference type="Proteomes" id="UP001375382">
    <property type="component" value="Unassembled WGS sequence"/>
</dbReference>
<dbReference type="PANTHER" id="PTHR38776">
    <property type="entry name" value="MLTA-INTERACTING PROTEIN-RELATED"/>
    <property type="match status" value="1"/>
</dbReference>
<evidence type="ECO:0000256" key="2">
    <source>
        <dbReference type="ARBA" id="ARBA00005722"/>
    </source>
</evidence>
<keyword evidence="5" id="KW-0998">Cell outer membrane</keyword>
<feature type="chain" id="PRO_5046512775" evidence="6">
    <location>
        <begin position="20"/>
        <end position="271"/>
    </location>
</feature>
<evidence type="ECO:0000256" key="1">
    <source>
        <dbReference type="ARBA" id="ARBA00004442"/>
    </source>
</evidence>
<gene>
    <name evidence="7" type="ORF">MN202_06755</name>
</gene>
<keyword evidence="3 6" id="KW-0732">Signal</keyword>
<evidence type="ECO:0000256" key="5">
    <source>
        <dbReference type="ARBA" id="ARBA00023237"/>
    </source>
</evidence>
<protein>
    <submittedName>
        <fullName evidence="7">MipA/OmpV family protein</fullName>
    </submittedName>
</protein>
<proteinExistence type="inferred from homology"/>
<accession>A0ABU8C4Y5</accession>
<feature type="signal peptide" evidence="6">
    <location>
        <begin position="1"/>
        <end position="19"/>
    </location>
</feature>
<organism evidence="7 8">
    <name type="scientific">Rheinheimera muenzenbergensis</name>
    <dbReference type="NCBI Taxonomy" id="1193628"/>
    <lineage>
        <taxon>Bacteria</taxon>
        <taxon>Pseudomonadati</taxon>
        <taxon>Pseudomonadota</taxon>
        <taxon>Gammaproteobacteria</taxon>
        <taxon>Chromatiales</taxon>
        <taxon>Chromatiaceae</taxon>
        <taxon>Rheinheimera</taxon>
    </lineage>
</organism>
<reference evidence="7 8" key="1">
    <citation type="journal article" date="2023" name="Ecotoxicol. Environ. Saf.">
        <title>Mercury remediation potential of mercury-resistant strain Rheinheimera metallidurans sp. nov. isolated from a municipal waste dumping site.</title>
        <authorList>
            <person name="Yadav V."/>
            <person name="Manjhi A."/>
            <person name="Vadakedath N."/>
        </authorList>
    </citation>
    <scope>NUCLEOTIDE SEQUENCE [LARGE SCALE GENOMIC DNA]</scope>
    <source>
        <strain evidence="7 8">E-49</strain>
    </source>
</reference>
<comment type="subcellular location">
    <subcellularLocation>
        <location evidence="1">Cell outer membrane</location>
    </subcellularLocation>
</comment>
<dbReference type="RefSeq" id="WP_335735336.1">
    <property type="nucleotide sequence ID" value="NZ_JALAAR010000004.1"/>
</dbReference>
<evidence type="ECO:0000313" key="8">
    <source>
        <dbReference type="Proteomes" id="UP001375382"/>
    </source>
</evidence>
<evidence type="ECO:0000313" key="7">
    <source>
        <dbReference type="EMBL" id="MEH8016922.1"/>
    </source>
</evidence>
<sequence length="271" mass="31101">MRKLLLYFGLALLTGNSAAGEESTFNWQLGVGFGIGHGRNLVPDFDSKLNGLPQVQIHFDFEYKNWFAETDSVRSGYVFGDPTLGYRLVKNDDYNIALIAANYHYGFGPTLSSNDGLRLTSLEGLNNRKHDLLPGLRYQQQLSENQRLAVQLSKDVIAHHGEIVSLFYGHRFEYNNWDLYLNTELSWHSAKLINYYYGVTAAESLPDRPAYQTGSGWRQHFGLVGVYPLHTKWVMELGSGINWYSRAHTQSPLTRDKPEWQSFVIFRYVYK</sequence>
<dbReference type="PANTHER" id="PTHR38776:SF1">
    <property type="entry name" value="MLTA-INTERACTING PROTEIN-RELATED"/>
    <property type="match status" value="1"/>
</dbReference>
<keyword evidence="8" id="KW-1185">Reference proteome</keyword>
<keyword evidence="4" id="KW-0472">Membrane</keyword>
<comment type="similarity">
    <text evidence="2">Belongs to the MipA/OmpV family.</text>
</comment>
<name>A0ABU8C4Y5_9GAMM</name>
<evidence type="ECO:0000256" key="3">
    <source>
        <dbReference type="ARBA" id="ARBA00022729"/>
    </source>
</evidence>
<evidence type="ECO:0000256" key="6">
    <source>
        <dbReference type="SAM" id="SignalP"/>
    </source>
</evidence>
<dbReference type="InterPro" id="IPR010583">
    <property type="entry name" value="MipA"/>
</dbReference>
<evidence type="ECO:0000256" key="4">
    <source>
        <dbReference type="ARBA" id="ARBA00023136"/>
    </source>
</evidence>
<dbReference type="EMBL" id="JALAAR010000004">
    <property type="protein sequence ID" value="MEH8016922.1"/>
    <property type="molecule type" value="Genomic_DNA"/>
</dbReference>
<dbReference type="Pfam" id="PF06629">
    <property type="entry name" value="MipA"/>
    <property type="match status" value="1"/>
</dbReference>